<evidence type="ECO:0000256" key="1">
    <source>
        <dbReference type="SAM" id="Phobius"/>
    </source>
</evidence>
<keyword evidence="1" id="KW-1133">Transmembrane helix</keyword>
<reference evidence="2" key="1">
    <citation type="submission" date="2023-09" db="EMBL/GenBank/DDBJ databases">
        <title>Description of first Herbaspirillum huttiense subsp. nephrolepsisexaltata and Herbaspirillum huttiense subsp. lycopersicon.</title>
        <authorList>
            <person name="Poudel M."/>
            <person name="Sharma A."/>
            <person name="Goss E."/>
            <person name="Tapia J.H."/>
            <person name="Harmon C.M."/>
            <person name="Jones J.B."/>
        </authorList>
    </citation>
    <scope>NUCLEOTIDE SEQUENCE</scope>
    <source>
        <strain evidence="2">SE1</strain>
    </source>
</reference>
<evidence type="ECO:0000313" key="2">
    <source>
        <dbReference type="EMBL" id="MDR9850184.1"/>
    </source>
</evidence>
<accession>A0ABU2EPT4</accession>
<organism evidence="2 3">
    <name type="scientific">Herbaspirillum huttiense subsp. lycopersici</name>
    <dbReference type="NCBI Taxonomy" id="3074428"/>
    <lineage>
        <taxon>Bacteria</taxon>
        <taxon>Pseudomonadati</taxon>
        <taxon>Pseudomonadota</taxon>
        <taxon>Betaproteobacteria</taxon>
        <taxon>Burkholderiales</taxon>
        <taxon>Oxalobacteraceae</taxon>
        <taxon>Herbaspirillum</taxon>
    </lineage>
</organism>
<keyword evidence="3" id="KW-1185">Reference proteome</keyword>
<evidence type="ECO:0008006" key="4">
    <source>
        <dbReference type="Google" id="ProtNLM"/>
    </source>
</evidence>
<feature type="transmembrane region" description="Helical" evidence="1">
    <location>
        <begin position="30"/>
        <end position="52"/>
    </location>
</feature>
<dbReference type="EMBL" id="JAVLSJ010000009">
    <property type="protein sequence ID" value="MDR9850184.1"/>
    <property type="molecule type" value="Genomic_DNA"/>
</dbReference>
<dbReference type="RefSeq" id="WP_310840680.1">
    <property type="nucleotide sequence ID" value="NZ_JAVLSJ010000009.1"/>
</dbReference>
<keyword evidence="1" id="KW-0812">Transmembrane</keyword>
<evidence type="ECO:0000313" key="3">
    <source>
        <dbReference type="Proteomes" id="UP001246576"/>
    </source>
</evidence>
<sequence length="236" mass="26950">MRKKGIPGLERIRAAEAKEKQKKPAFIKRYWGFFTTAAVALGWILTNITTVAESPTKIVNLKDQLLAWYYEDAEWTGTWSDDVEGFIDERPVTDTQSYLRLAAVHGEVGGEISTKQLCRNLPIFDFVMFEGSMRFGKVHGVAFDYFGGERKNLFAFTMTRTKNGIEIAPTRDPNKLMPDRMVITKVSTDSDSSGMSARGSQEKYCEKEREELWGKVLRKDGPQERKRVDELRYRGG</sequence>
<gene>
    <name evidence="2" type="ORF">RI048_18275</name>
</gene>
<name>A0ABU2EPT4_9BURK</name>
<dbReference type="Proteomes" id="UP001246576">
    <property type="component" value="Unassembled WGS sequence"/>
</dbReference>
<protein>
    <recommendedName>
        <fullName evidence="4">DUF1579 domain-containing protein</fullName>
    </recommendedName>
</protein>
<keyword evidence="1" id="KW-0472">Membrane</keyword>
<comment type="caution">
    <text evidence="2">The sequence shown here is derived from an EMBL/GenBank/DDBJ whole genome shotgun (WGS) entry which is preliminary data.</text>
</comment>
<proteinExistence type="predicted"/>